<evidence type="ECO:0000313" key="3">
    <source>
        <dbReference type="Proteomes" id="UP000077519"/>
    </source>
</evidence>
<comment type="caution">
    <text evidence="2">The sequence shown here is derived from an EMBL/GenBank/DDBJ whole genome shotgun (WGS) entry which is preliminary data.</text>
</comment>
<dbReference type="PANTHER" id="PTHR12126">
    <property type="entry name" value="NADH-UBIQUINONE OXIDOREDUCTASE 39 KDA SUBUNIT-RELATED"/>
    <property type="match status" value="1"/>
</dbReference>
<dbReference type="PANTHER" id="PTHR12126:SF11">
    <property type="entry name" value="NADH DEHYDROGENASE [UBIQUINONE] 1 ALPHA SUBCOMPLEX SUBUNIT 9, MITOCHONDRIAL"/>
    <property type="match status" value="1"/>
</dbReference>
<organism evidence="2 3">
    <name type="scientific">Rhodococcoides kyotonense</name>
    <dbReference type="NCBI Taxonomy" id="398843"/>
    <lineage>
        <taxon>Bacteria</taxon>
        <taxon>Bacillati</taxon>
        <taxon>Actinomycetota</taxon>
        <taxon>Actinomycetes</taxon>
        <taxon>Mycobacteriales</taxon>
        <taxon>Nocardiaceae</taxon>
        <taxon>Rhodococcoides</taxon>
    </lineage>
</organism>
<proteinExistence type="predicted"/>
<evidence type="ECO:0000259" key="1">
    <source>
        <dbReference type="Pfam" id="PF13460"/>
    </source>
</evidence>
<dbReference type="GO" id="GO:0044877">
    <property type="term" value="F:protein-containing complex binding"/>
    <property type="evidence" value="ECO:0007669"/>
    <property type="project" value="TreeGrafter"/>
</dbReference>
<name>A0A177YHF7_9NOCA</name>
<sequence length="254" mass="26846">MRIAVAGGTGVVGRHVVRVAKDNGHEVVVLSRSSGVDLTTGTGLAGALDGVDVLIDVSSTQTMSAKDSTAFFTTVTRTLLAAEKTAGVRHHVALSIVGIDDAPHMYYAGKVAQEKEVTSGDVPWTILRATQFHEFASQIYGQIKIGPIIVVPKMRSQPIAAREVAARLVQLAEGTPAGRVKDLGGPHTELMSRMVRDYAASIEGTQAHLGGRIVELPIPGAYGKAMRDGTLLTGADADHGIQTFDEWLGTQQAR</sequence>
<dbReference type="InterPro" id="IPR051207">
    <property type="entry name" value="ComplexI_NDUFA9_subunit"/>
</dbReference>
<feature type="domain" description="NAD(P)-binding" evidence="1">
    <location>
        <begin position="37"/>
        <end position="170"/>
    </location>
</feature>
<dbReference type="AlphaFoldDB" id="A0A177YHF7"/>
<dbReference type="Proteomes" id="UP000077519">
    <property type="component" value="Unassembled WGS sequence"/>
</dbReference>
<dbReference type="InterPro" id="IPR036291">
    <property type="entry name" value="NAD(P)-bd_dom_sf"/>
</dbReference>
<protein>
    <submittedName>
        <fullName evidence="2">3-beta hydroxysteroid dehydrogenase</fullName>
    </submittedName>
</protein>
<evidence type="ECO:0000313" key="2">
    <source>
        <dbReference type="EMBL" id="OAK54905.1"/>
    </source>
</evidence>
<keyword evidence="3" id="KW-1185">Reference proteome</keyword>
<dbReference type="InterPro" id="IPR016040">
    <property type="entry name" value="NAD(P)-bd_dom"/>
</dbReference>
<gene>
    <name evidence="2" type="ORF">A3K89_02925</name>
</gene>
<reference evidence="2 3" key="1">
    <citation type="submission" date="2016-03" db="EMBL/GenBank/DDBJ databases">
        <title>Genome sequence of Rhodococcus kyotonensis KB10.</title>
        <authorList>
            <person name="Jeong H."/>
            <person name="Hong C.E."/>
            <person name="Jo S.H."/>
            <person name="Park J.M."/>
        </authorList>
    </citation>
    <scope>NUCLEOTIDE SEQUENCE [LARGE SCALE GENOMIC DNA]</scope>
    <source>
        <strain evidence="2 3">KB10</strain>
    </source>
</reference>
<dbReference type="Pfam" id="PF13460">
    <property type="entry name" value="NAD_binding_10"/>
    <property type="match status" value="1"/>
</dbReference>
<accession>A0A177YHF7</accession>
<dbReference type="RefSeq" id="WP_068425974.1">
    <property type="nucleotide sequence ID" value="NZ_LVHI01000012.1"/>
</dbReference>
<dbReference type="SUPFAM" id="SSF51735">
    <property type="entry name" value="NAD(P)-binding Rossmann-fold domains"/>
    <property type="match status" value="1"/>
</dbReference>
<dbReference type="EMBL" id="LVHI01000012">
    <property type="protein sequence ID" value="OAK54905.1"/>
    <property type="molecule type" value="Genomic_DNA"/>
</dbReference>
<dbReference type="Gene3D" id="3.40.50.720">
    <property type="entry name" value="NAD(P)-binding Rossmann-like Domain"/>
    <property type="match status" value="1"/>
</dbReference>